<name>A0A9P8LHN9_9PEZI</name>
<dbReference type="EMBL" id="JAGHQM010000089">
    <property type="protein sequence ID" value="KAH0565493.1"/>
    <property type="molecule type" value="Genomic_DNA"/>
</dbReference>
<keyword evidence="3" id="KW-1185">Reference proteome</keyword>
<gene>
    <name evidence="2" type="ORF">GP486_001118</name>
</gene>
<reference evidence="2" key="1">
    <citation type="submission" date="2021-03" db="EMBL/GenBank/DDBJ databases">
        <title>Comparative genomics and phylogenomic investigation of the class Geoglossomycetes provide insights into ecological specialization and systematics.</title>
        <authorList>
            <person name="Melie T."/>
            <person name="Pirro S."/>
            <person name="Miller A.N."/>
            <person name="Quandt A."/>
        </authorList>
    </citation>
    <scope>NUCLEOTIDE SEQUENCE</scope>
    <source>
        <strain evidence="2">CAQ_001_2017</strain>
    </source>
</reference>
<dbReference type="Proteomes" id="UP000750711">
    <property type="component" value="Unassembled WGS sequence"/>
</dbReference>
<protein>
    <submittedName>
        <fullName evidence="2">Uncharacterized protein</fullName>
    </submittedName>
</protein>
<accession>A0A9P8LHN9</accession>
<evidence type="ECO:0000256" key="1">
    <source>
        <dbReference type="SAM" id="MobiDB-lite"/>
    </source>
</evidence>
<proteinExistence type="predicted"/>
<organism evidence="2 3">
    <name type="scientific">Trichoglossum hirsutum</name>
    <dbReference type="NCBI Taxonomy" id="265104"/>
    <lineage>
        <taxon>Eukaryota</taxon>
        <taxon>Fungi</taxon>
        <taxon>Dikarya</taxon>
        <taxon>Ascomycota</taxon>
        <taxon>Pezizomycotina</taxon>
        <taxon>Geoglossomycetes</taxon>
        <taxon>Geoglossales</taxon>
        <taxon>Geoglossaceae</taxon>
        <taxon>Trichoglossum</taxon>
    </lineage>
</organism>
<comment type="caution">
    <text evidence="2">The sequence shown here is derived from an EMBL/GenBank/DDBJ whole genome shotgun (WGS) entry which is preliminary data.</text>
</comment>
<evidence type="ECO:0000313" key="3">
    <source>
        <dbReference type="Proteomes" id="UP000750711"/>
    </source>
</evidence>
<feature type="region of interest" description="Disordered" evidence="1">
    <location>
        <begin position="197"/>
        <end position="218"/>
    </location>
</feature>
<sequence length="473" mass="51390">MATARNAPEESFDWDQNMDDALIRQLGHVKANTDELEGTHHIMCYESTGFDVGPEHYDPISCRAVGGGESAGVANEMDGDVDDADLIALLTSQDGLFCSYAESEAAKELGGCVSTNHPKVPSKTFPVAGNMEFVYSSLEETSSDEEQDFFLGSGSMNDIAPSSGTTSGAIERLSPPSSLQYPFDDSSQTMEVYDANLRGSTPPEEENSTSDNVVCAGDTRRDVSIASASLGGESDGSMRLADEVTDRTLAITDDELGTIDEGYSDDRDPEPANSNELSLPTDATGDSTSRQKVLGSSESASSSTQPKYKLPPHLLECDASGQPKPFVRPAFPERVQDRSPIIGLSSKTLLRTCFRVGEALRAGSHAVRRSQDAVIELFARVVFSSRDGWKQQFQFADLFHDRPPFLSGTYEIFHGVDLWERNGGRFLTEEGRGKMCRCVGRLKRAGSGWKLVVLNIWEATWDDVAWVKGIVCA</sequence>
<feature type="compositionally biased region" description="Polar residues" evidence="1">
    <location>
        <begin position="284"/>
        <end position="306"/>
    </location>
</feature>
<feature type="region of interest" description="Disordered" evidence="1">
    <location>
        <begin position="251"/>
        <end position="313"/>
    </location>
</feature>
<dbReference type="AlphaFoldDB" id="A0A9P8LHN9"/>
<evidence type="ECO:0000313" key="2">
    <source>
        <dbReference type="EMBL" id="KAH0565493.1"/>
    </source>
</evidence>